<keyword evidence="3" id="KW-1185">Reference proteome</keyword>
<comment type="caution">
    <text evidence="2">The sequence shown here is derived from an EMBL/GenBank/DDBJ whole genome shotgun (WGS) entry which is preliminary data.</text>
</comment>
<proteinExistence type="predicted"/>
<protein>
    <submittedName>
        <fullName evidence="2">Fimbrial assembly protein</fullName>
    </submittedName>
</protein>
<sequence length="244" mass="25858">MRHGLSFPFGPADAAKKSDRRPVPPRLGGFNLLPYRQRNARLARRRCLRDWGVAAGVGAAAVLALAGWQSLAKARLEARRESIEQALTLLAAPLAEHTRLQRARDEQRANAARAAVVGVPLAQLRALLDALSYEPGDGVVLRQFRQREHETELLASSGSHLASAEWLKRLAAIRGVEGAQMRELRQPVARGGAATAQAPGALVEFDAKLTWSGPPAQGARPAGAAGTAVASPRGSRSAQSGGGR</sequence>
<evidence type="ECO:0000256" key="1">
    <source>
        <dbReference type="SAM" id="MobiDB-lite"/>
    </source>
</evidence>
<feature type="region of interest" description="Disordered" evidence="1">
    <location>
        <begin position="1"/>
        <end position="25"/>
    </location>
</feature>
<feature type="compositionally biased region" description="Low complexity" evidence="1">
    <location>
        <begin position="213"/>
        <end position="244"/>
    </location>
</feature>
<evidence type="ECO:0000313" key="2">
    <source>
        <dbReference type="EMBL" id="MCC8396489.1"/>
    </source>
</evidence>
<name>A0ABS8K3L1_9BURK</name>
<reference evidence="2 3" key="1">
    <citation type="submission" date="2021-11" db="EMBL/GenBank/DDBJ databases">
        <authorList>
            <person name="Oh E.-T."/>
            <person name="Kim S.-B."/>
        </authorList>
    </citation>
    <scope>NUCLEOTIDE SEQUENCE [LARGE SCALE GENOMIC DNA]</scope>
    <source>
        <strain evidence="2 3">MMS20-SJTR3</strain>
    </source>
</reference>
<gene>
    <name evidence="2" type="ORF">LJ656_28250</name>
</gene>
<evidence type="ECO:0000313" key="3">
    <source>
        <dbReference type="Proteomes" id="UP001431019"/>
    </source>
</evidence>
<dbReference type="Proteomes" id="UP001431019">
    <property type="component" value="Unassembled WGS sequence"/>
</dbReference>
<dbReference type="EMBL" id="JAJITD010000018">
    <property type="protein sequence ID" value="MCC8396489.1"/>
    <property type="molecule type" value="Genomic_DNA"/>
</dbReference>
<organism evidence="2 3">
    <name type="scientific">Paraburkholderia sejongensis</name>
    <dbReference type="NCBI Taxonomy" id="2886946"/>
    <lineage>
        <taxon>Bacteria</taxon>
        <taxon>Pseudomonadati</taxon>
        <taxon>Pseudomonadota</taxon>
        <taxon>Betaproteobacteria</taxon>
        <taxon>Burkholderiales</taxon>
        <taxon>Burkholderiaceae</taxon>
        <taxon>Paraburkholderia</taxon>
    </lineage>
</organism>
<accession>A0ABS8K3L1</accession>
<feature type="region of interest" description="Disordered" evidence="1">
    <location>
        <begin position="212"/>
        <end position="244"/>
    </location>
</feature>